<evidence type="ECO:0000313" key="1">
    <source>
        <dbReference type="EMBL" id="KAK6625598.1"/>
    </source>
</evidence>
<organism evidence="1 2">
    <name type="scientific">Polyplax serrata</name>
    <name type="common">Common mouse louse</name>
    <dbReference type="NCBI Taxonomy" id="468196"/>
    <lineage>
        <taxon>Eukaryota</taxon>
        <taxon>Metazoa</taxon>
        <taxon>Ecdysozoa</taxon>
        <taxon>Arthropoda</taxon>
        <taxon>Hexapoda</taxon>
        <taxon>Insecta</taxon>
        <taxon>Pterygota</taxon>
        <taxon>Neoptera</taxon>
        <taxon>Paraneoptera</taxon>
        <taxon>Psocodea</taxon>
        <taxon>Troctomorpha</taxon>
        <taxon>Phthiraptera</taxon>
        <taxon>Anoplura</taxon>
        <taxon>Polyplacidae</taxon>
        <taxon>Polyplax</taxon>
    </lineage>
</organism>
<evidence type="ECO:0000313" key="2">
    <source>
        <dbReference type="Proteomes" id="UP001372834"/>
    </source>
</evidence>
<dbReference type="EMBL" id="JAWJWE010000037">
    <property type="protein sequence ID" value="KAK6625598.1"/>
    <property type="molecule type" value="Genomic_DNA"/>
</dbReference>
<comment type="caution">
    <text evidence="1">The sequence shown here is derived from an EMBL/GenBank/DDBJ whole genome shotgun (WGS) entry which is preliminary data.</text>
</comment>
<proteinExistence type="predicted"/>
<protein>
    <submittedName>
        <fullName evidence="1">Uncharacterized protein</fullName>
    </submittedName>
</protein>
<dbReference type="Proteomes" id="UP001372834">
    <property type="component" value="Unassembled WGS sequence"/>
</dbReference>
<dbReference type="AlphaFoldDB" id="A0AAN8S1S8"/>
<reference evidence="1 2" key="1">
    <citation type="submission" date="2023-10" db="EMBL/GenBank/DDBJ databases">
        <title>Genomes of two closely related lineages of the louse Polyplax serrata with different host specificities.</title>
        <authorList>
            <person name="Martinu J."/>
            <person name="Tarabai H."/>
            <person name="Stefka J."/>
            <person name="Hypsa V."/>
        </authorList>
    </citation>
    <scope>NUCLEOTIDE SEQUENCE [LARGE SCALE GENOMIC DNA]</scope>
    <source>
        <strain evidence="1">HR10_N</strain>
    </source>
</reference>
<name>A0AAN8S1S8_POLSC</name>
<gene>
    <name evidence="1" type="ORF">RUM43_005897</name>
</gene>
<sequence length="150" mass="16970">MENIEQIIHKSKVLADRVRAALLLQNNLALDGFDITDVEFSKPLAQLEDKKATSEKTLHGIQVKLSEAKINVDEISRAYHASVEEHASLGNMKNDLLKHSEVKKLEMSRVQLETQNKLKTFKAITGTHFNFNPFEENLTGCILLLFLNVL</sequence>
<accession>A0AAN8S1S8</accession>